<feature type="compositionally biased region" description="Basic and acidic residues" evidence="1">
    <location>
        <begin position="77"/>
        <end position="101"/>
    </location>
</feature>
<accession>A0ABU6V038</accession>
<name>A0ABU6V038_9FABA</name>
<evidence type="ECO:0000313" key="3">
    <source>
        <dbReference type="Proteomes" id="UP001341840"/>
    </source>
</evidence>
<evidence type="ECO:0000256" key="1">
    <source>
        <dbReference type="SAM" id="MobiDB-lite"/>
    </source>
</evidence>
<evidence type="ECO:0000313" key="2">
    <source>
        <dbReference type="EMBL" id="MED6165673.1"/>
    </source>
</evidence>
<comment type="caution">
    <text evidence="2">The sequence shown here is derived from an EMBL/GenBank/DDBJ whole genome shotgun (WGS) entry which is preliminary data.</text>
</comment>
<feature type="region of interest" description="Disordered" evidence="1">
    <location>
        <begin position="77"/>
        <end position="117"/>
    </location>
</feature>
<proteinExistence type="predicted"/>
<sequence length="117" mass="13185">MAGEVGALSRFSFPYMRVGIFGGPKSISLGMWLRTIWPCQRRRQLAAGGPPQWVWGGDRQPMQTPIGLRRMHETVGERERMGVRVGGDEAREEADLFARYEDEGDDGDQPHISPKRS</sequence>
<reference evidence="2 3" key="1">
    <citation type="journal article" date="2023" name="Plants (Basel)">
        <title>Bridging the Gap: Combining Genomics and Transcriptomics Approaches to Understand Stylosanthes scabra, an Orphan Legume from the Brazilian Caatinga.</title>
        <authorList>
            <person name="Ferreira-Neto J.R.C."/>
            <person name="da Silva M.D."/>
            <person name="Binneck E."/>
            <person name="de Melo N.F."/>
            <person name="da Silva R.H."/>
            <person name="de Melo A.L.T.M."/>
            <person name="Pandolfi V."/>
            <person name="Bustamante F.O."/>
            <person name="Brasileiro-Vidal A.C."/>
            <person name="Benko-Iseppon A.M."/>
        </authorList>
    </citation>
    <scope>NUCLEOTIDE SEQUENCE [LARGE SCALE GENOMIC DNA]</scope>
    <source>
        <tissue evidence="2">Leaves</tissue>
    </source>
</reference>
<dbReference type="EMBL" id="JASCZI010123882">
    <property type="protein sequence ID" value="MED6165673.1"/>
    <property type="molecule type" value="Genomic_DNA"/>
</dbReference>
<protein>
    <submittedName>
        <fullName evidence="2">Uncharacterized protein</fullName>
    </submittedName>
</protein>
<organism evidence="2 3">
    <name type="scientific">Stylosanthes scabra</name>
    <dbReference type="NCBI Taxonomy" id="79078"/>
    <lineage>
        <taxon>Eukaryota</taxon>
        <taxon>Viridiplantae</taxon>
        <taxon>Streptophyta</taxon>
        <taxon>Embryophyta</taxon>
        <taxon>Tracheophyta</taxon>
        <taxon>Spermatophyta</taxon>
        <taxon>Magnoliopsida</taxon>
        <taxon>eudicotyledons</taxon>
        <taxon>Gunneridae</taxon>
        <taxon>Pentapetalae</taxon>
        <taxon>rosids</taxon>
        <taxon>fabids</taxon>
        <taxon>Fabales</taxon>
        <taxon>Fabaceae</taxon>
        <taxon>Papilionoideae</taxon>
        <taxon>50 kb inversion clade</taxon>
        <taxon>dalbergioids sensu lato</taxon>
        <taxon>Dalbergieae</taxon>
        <taxon>Pterocarpus clade</taxon>
        <taxon>Stylosanthes</taxon>
    </lineage>
</organism>
<dbReference type="Proteomes" id="UP001341840">
    <property type="component" value="Unassembled WGS sequence"/>
</dbReference>
<keyword evidence="3" id="KW-1185">Reference proteome</keyword>
<gene>
    <name evidence="2" type="ORF">PIB30_101910</name>
</gene>